<evidence type="ECO:0000256" key="13">
    <source>
        <dbReference type="SAM" id="Phobius"/>
    </source>
</evidence>
<protein>
    <recommendedName>
        <fullName evidence="9">Membrane protein BRI3</fullName>
    </recommendedName>
    <alternativeName>
        <fullName evidence="10">Brain protein I3</fullName>
    </alternativeName>
</protein>
<evidence type="ECO:0000256" key="6">
    <source>
        <dbReference type="ARBA" id="ARBA00022989"/>
    </source>
</evidence>
<comment type="subunit">
    <text evidence="11">Interacts with BRI3BP. Interacts with MGAT1 and IFITM3.</text>
</comment>
<evidence type="ECO:0000313" key="14">
    <source>
        <dbReference type="EMBL" id="CAH0106657.1"/>
    </source>
</evidence>
<reference evidence="14" key="1">
    <citation type="submission" date="2021-11" db="EMBL/GenBank/DDBJ databases">
        <authorList>
            <person name="Schell T."/>
        </authorList>
    </citation>
    <scope>NUCLEOTIDE SEQUENCE</scope>
    <source>
        <strain evidence="14">M5</strain>
    </source>
</reference>
<dbReference type="EMBL" id="CAKKLH010000224">
    <property type="protein sequence ID" value="CAH0106657.1"/>
    <property type="molecule type" value="Genomic_DNA"/>
</dbReference>
<dbReference type="GO" id="GO:0005765">
    <property type="term" value="C:lysosomal membrane"/>
    <property type="evidence" value="ECO:0007669"/>
    <property type="project" value="UniProtKB-SubCell"/>
</dbReference>
<feature type="region of interest" description="Disordered" evidence="12">
    <location>
        <begin position="95"/>
        <end position="126"/>
    </location>
</feature>
<evidence type="ECO:0000256" key="7">
    <source>
        <dbReference type="ARBA" id="ARBA00023136"/>
    </source>
</evidence>
<dbReference type="PANTHER" id="PTHR13551:SF1">
    <property type="entry name" value="MEMBRANE PROTEIN BRI3"/>
    <property type="match status" value="1"/>
</dbReference>
<keyword evidence="4" id="KW-0963">Cytoplasm</keyword>
<evidence type="ECO:0000256" key="1">
    <source>
        <dbReference type="ARBA" id="ARBA00004155"/>
    </source>
</evidence>
<evidence type="ECO:0000256" key="2">
    <source>
        <dbReference type="ARBA" id="ARBA00004556"/>
    </source>
</evidence>
<comment type="subcellular location">
    <subcellularLocation>
        <location evidence="2">Cytoplasm</location>
        <location evidence="2">Perinuclear region</location>
    </subcellularLocation>
    <subcellularLocation>
        <location evidence="1">Lysosome membrane</location>
        <topology evidence="1">Multi-pass membrane protein</topology>
    </subcellularLocation>
</comment>
<feature type="compositionally biased region" description="Pro residues" evidence="12">
    <location>
        <begin position="255"/>
        <end position="270"/>
    </location>
</feature>
<comment type="caution">
    <text evidence="14">The sequence shown here is derived from an EMBL/GenBank/DDBJ whole genome shotgun (WGS) entry which is preliminary data.</text>
</comment>
<keyword evidence="6 13" id="KW-1133">Transmembrane helix</keyword>
<accession>A0A8J2W5Z8</accession>
<evidence type="ECO:0000256" key="12">
    <source>
        <dbReference type="SAM" id="MobiDB-lite"/>
    </source>
</evidence>
<feature type="compositionally biased region" description="Low complexity" evidence="12">
    <location>
        <begin position="271"/>
        <end position="280"/>
    </location>
</feature>
<feature type="compositionally biased region" description="Pro residues" evidence="12">
    <location>
        <begin position="14"/>
        <end position="25"/>
    </location>
</feature>
<dbReference type="OrthoDB" id="2564984at2759"/>
<feature type="region of interest" description="Disordered" evidence="12">
    <location>
        <begin position="1"/>
        <end position="39"/>
    </location>
</feature>
<evidence type="ECO:0000256" key="11">
    <source>
        <dbReference type="ARBA" id="ARBA00046593"/>
    </source>
</evidence>
<evidence type="ECO:0000313" key="15">
    <source>
        <dbReference type="Proteomes" id="UP000789390"/>
    </source>
</evidence>
<dbReference type="InterPro" id="IPR019317">
    <property type="entry name" value="BRI3"/>
</dbReference>
<name>A0A8J2W5Z8_9CRUS</name>
<dbReference type="AlphaFoldDB" id="A0A8J2W5Z8"/>
<evidence type="ECO:0000256" key="10">
    <source>
        <dbReference type="ARBA" id="ARBA00035449"/>
    </source>
</evidence>
<evidence type="ECO:0000256" key="4">
    <source>
        <dbReference type="ARBA" id="ARBA00022490"/>
    </source>
</evidence>
<organism evidence="14 15">
    <name type="scientific">Daphnia galeata</name>
    <dbReference type="NCBI Taxonomy" id="27404"/>
    <lineage>
        <taxon>Eukaryota</taxon>
        <taxon>Metazoa</taxon>
        <taxon>Ecdysozoa</taxon>
        <taxon>Arthropoda</taxon>
        <taxon>Crustacea</taxon>
        <taxon>Branchiopoda</taxon>
        <taxon>Diplostraca</taxon>
        <taxon>Cladocera</taxon>
        <taxon>Anomopoda</taxon>
        <taxon>Daphniidae</taxon>
        <taxon>Daphnia</taxon>
    </lineage>
</organism>
<feature type="transmembrane region" description="Helical" evidence="13">
    <location>
        <begin position="345"/>
        <end position="365"/>
    </location>
</feature>
<feature type="compositionally biased region" description="Polar residues" evidence="12">
    <location>
        <begin position="117"/>
        <end position="126"/>
    </location>
</feature>
<dbReference type="PANTHER" id="PTHR13551">
    <property type="entry name" value="BRAIN PROTEIN I3"/>
    <property type="match status" value="1"/>
</dbReference>
<sequence>MEHGKENPPQYSQNPPPPQYPPAPAQYPQQPQSHTYPPNYSVPTVVQVEAQPQVIIVGGCPKCRVGVLEDKFTCGGWCCCFWFFPFDVPDLLSVPPTEQTGPAGNQQSDARSDVNRNQHFPNSPTFPVSCSATTLNGIEAHSVPITDQSSYSDIIQQSNENRNQHFPNSPTFPASRNNTATDCVNVQVETNYTRPVYPAAAQQNTYTQPVFGHIVGVCPNCRVGYLQEKFTWFGWCCCFFCFPIVKEMDSKHENPPPYSPEAQGPPPPPGFVQQQPYPTQSQPPYPTQSYPPYPNQHTYPNQYPPNYSNPTVINVVPTTQSRHQVLVVGGCPSCRVGVLDERPTCAGICCCILFFPIGLICLFTMRQKVCINCGAHFN</sequence>
<dbReference type="GO" id="GO:0048471">
    <property type="term" value="C:perinuclear region of cytoplasm"/>
    <property type="evidence" value="ECO:0007669"/>
    <property type="project" value="UniProtKB-SubCell"/>
</dbReference>
<evidence type="ECO:0000256" key="8">
    <source>
        <dbReference type="ARBA" id="ARBA00023228"/>
    </source>
</evidence>
<dbReference type="Proteomes" id="UP000789390">
    <property type="component" value="Unassembled WGS sequence"/>
</dbReference>
<keyword evidence="8" id="KW-0458">Lysosome</keyword>
<feature type="region of interest" description="Disordered" evidence="12">
    <location>
        <begin position="252"/>
        <end position="287"/>
    </location>
</feature>
<evidence type="ECO:0000256" key="5">
    <source>
        <dbReference type="ARBA" id="ARBA00022692"/>
    </source>
</evidence>
<proteinExistence type="inferred from homology"/>
<gene>
    <name evidence="14" type="ORF">DGAL_LOCUS9814</name>
</gene>
<keyword evidence="7 13" id="KW-0472">Membrane</keyword>
<feature type="compositionally biased region" description="Polar residues" evidence="12">
    <location>
        <begin position="96"/>
        <end position="109"/>
    </location>
</feature>
<evidence type="ECO:0000256" key="3">
    <source>
        <dbReference type="ARBA" id="ARBA00008090"/>
    </source>
</evidence>
<evidence type="ECO:0000256" key="9">
    <source>
        <dbReference type="ARBA" id="ARBA00035284"/>
    </source>
</evidence>
<comment type="similarity">
    <text evidence="3">Belongs to the BRI3 family.</text>
</comment>
<dbReference type="Pfam" id="PF10164">
    <property type="entry name" value="BRI3"/>
    <property type="match status" value="3"/>
</dbReference>
<keyword evidence="15" id="KW-1185">Reference proteome</keyword>
<keyword evidence="5 13" id="KW-0812">Transmembrane</keyword>